<organism evidence="1">
    <name type="scientific">Vibrio alginolyticus</name>
    <dbReference type="NCBI Taxonomy" id="663"/>
    <lineage>
        <taxon>Bacteria</taxon>
        <taxon>Pseudomonadati</taxon>
        <taxon>Pseudomonadota</taxon>
        <taxon>Gammaproteobacteria</taxon>
        <taxon>Vibrionales</taxon>
        <taxon>Vibrionaceae</taxon>
        <taxon>Vibrio</taxon>
    </lineage>
</organism>
<protein>
    <submittedName>
        <fullName evidence="1">Ace</fullName>
    </submittedName>
</protein>
<proteinExistence type="predicted"/>
<dbReference type="RefSeq" id="WP_005477634.1">
    <property type="nucleotide sequence ID" value="NZ_CP017890.1"/>
</dbReference>
<gene>
    <name evidence="1" type="primary">ace</name>
    <name evidence="1" type="ORF">K05K4_41070</name>
</gene>
<name>A0A1W6W278_VIBAL</name>
<dbReference type="GeneID" id="1189064"/>
<reference evidence="1" key="1">
    <citation type="submission" date="2016-10" db="EMBL/GenBank/DDBJ databases">
        <title>The High Quality Genome of Vibrio alginolyticus K01M1.</title>
        <authorList>
            <person name="Wendling C."/>
            <person name="Chibani C.M."/>
            <person name="Hertel R."/>
            <person name="Sproer C."/>
            <person name="Bunk B."/>
            <person name="Overmann J."/>
            <person name="Roth O."/>
            <person name="Liesegang H."/>
        </authorList>
    </citation>
    <scope>NUCLEOTIDE SEQUENCE</scope>
    <source>
        <strain evidence="1">K05K4</strain>
    </source>
</reference>
<dbReference type="Pfam" id="PF10734">
    <property type="entry name" value="DUF2523"/>
    <property type="match status" value="1"/>
</dbReference>
<dbReference type="EMBL" id="CP017903">
    <property type="protein sequence ID" value="ARP20827.1"/>
    <property type="molecule type" value="Genomic_DNA"/>
</dbReference>
<evidence type="ECO:0000313" key="1">
    <source>
        <dbReference type="EMBL" id="ARP20827.1"/>
    </source>
</evidence>
<dbReference type="AlphaFoldDB" id="A0A1W6W278"/>
<dbReference type="InterPro" id="IPR019670">
    <property type="entry name" value="DUF2523"/>
</dbReference>
<accession>A0A1W6W278</accession>
<sequence length="114" mass="13271">MEYIYSALEFIANIGQTFLDFFDVAIEWIKNAFEYGAMWLISVWLDIKIASIQIALKIAQLLLEEYGVYTLVEDRFNALPSDVRYILTEYGVTSGLRVIFDAFATSLVMRFFNW</sequence>